<dbReference type="PROSITE" id="PS50405">
    <property type="entry name" value="GST_CTER"/>
    <property type="match status" value="1"/>
</dbReference>
<dbReference type="SFLD" id="SFLDG01150">
    <property type="entry name" value="Main.1:_Beta-like"/>
    <property type="match status" value="1"/>
</dbReference>
<evidence type="ECO:0000259" key="2">
    <source>
        <dbReference type="PROSITE" id="PS50405"/>
    </source>
</evidence>
<keyword evidence="4" id="KW-1185">Reference proteome</keyword>
<dbReference type="InterPro" id="IPR004045">
    <property type="entry name" value="Glutathione_S-Trfase_N"/>
</dbReference>
<dbReference type="InterPro" id="IPR004046">
    <property type="entry name" value="GST_C"/>
</dbReference>
<dbReference type="InterPro" id="IPR010987">
    <property type="entry name" value="Glutathione-S-Trfase_C-like"/>
</dbReference>
<comment type="caution">
    <text evidence="3">The sequence shown here is derived from an EMBL/GenBank/DDBJ whole genome shotgun (WGS) entry which is preliminary data.</text>
</comment>
<evidence type="ECO:0000259" key="1">
    <source>
        <dbReference type="PROSITE" id="PS50404"/>
    </source>
</evidence>
<dbReference type="GO" id="GO:0016740">
    <property type="term" value="F:transferase activity"/>
    <property type="evidence" value="ECO:0007669"/>
    <property type="project" value="UniProtKB-KW"/>
</dbReference>
<dbReference type="SFLD" id="SFLDS00019">
    <property type="entry name" value="Glutathione_Transferase_(cytos"/>
    <property type="match status" value="1"/>
</dbReference>
<dbReference type="InterPro" id="IPR036282">
    <property type="entry name" value="Glutathione-S-Trfase_C_sf"/>
</dbReference>
<dbReference type="PANTHER" id="PTHR44051">
    <property type="entry name" value="GLUTATHIONE S-TRANSFERASE-RELATED"/>
    <property type="match status" value="1"/>
</dbReference>
<gene>
    <name evidence="3" type="ORF">GRI89_17460</name>
</gene>
<name>A0A6I4SZ55_9SPHN</name>
<dbReference type="Proteomes" id="UP000433652">
    <property type="component" value="Unassembled WGS sequence"/>
</dbReference>
<dbReference type="AlphaFoldDB" id="A0A6I4SZ55"/>
<dbReference type="SUPFAM" id="SSF52833">
    <property type="entry name" value="Thioredoxin-like"/>
    <property type="match status" value="1"/>
</dbReference>
<proteinExistence type="predicted"/>
<dbReference type="PROSITE" id="PS50404">
    <property type="entry name" value="GST_NTER"/>
    <property type="match status" value="1"/>
</dbReference>
<dbReference type="CDD" id="cd03046">
    <property type="entry name" value="GST_N_GTT1_like"/>
    <property type="match status" value="1"/>
</dbReference>
<keyword evidence="3" id="KW-0808">Transferase</keyword>
<protein>
    <submittedName>
        <fullName evidence="3">Glutathione S-transferase</fullName>
    </submittedName>
</protein>
<dbReference type="PANTHER" id="PTHR44051:SF9">
    <property type="entry name" value="GLUTATHIONE S-TRANSFERASE 1"/>
    <property type="match status" value="1"/>
</dbReference>
<feature type="domain" description="GST C-terminal" evidence="2">
    <location>
        <begin position="87"/>
        <end position="210"/>
    </location>
</feature>
<dbReference type="Pfam" id="PF00043">
    <property type="entry name" value="GST_C"/>
    <property type="match status" value="1"/>
</dbReference>
<dbReference type="EMBL" id="WTYM01000062">
    <property type="protein sequence ID" value="MXO61334.1"/>
    <property type="molecule type" value="Genomic_DNA"/>
</dbReference>
<dbReference type="Gene3D" id="1.20.1050.10">
    <property type="match status" value="1"/>
</dbReference>
<organism evidence="3 4">
    <name type="scientific">Croceibacterium salegens</name>
    <dbReference type="NCBI Taxonomy" id="1737568"/>
    <lineage>
        <taxon>Bacteria</taxon>
        <taxon>Pseudomonadati</taxon>
        <taxon>Pseudomonadota</taxon>
        <taxon>Alphaproteobacteria</taxon>
        <taxon>Sphingomonadales</taxon>
        <taxon>Erythrobacteraceae</taxon>
        <taxon>Croceibacterium</taxon>
    </lineage>
</organism>
<dbReference type="Gene3D" id="3.40.30.10">
    <property type="entry name" value="Glutaredoxin"/>
    <property type="match status" value="1"/>
</dbReference>
<dbReference type="OrthoDB" id="9810080at2"/>
<dbReference type="InterPro" id="IPR040079">
    <property type="entry name" value="Glutathione_S-Trfase"/>
</dbReference>
<dbReference type="RefSeq" id="WP_159798327.1">
    <property type="nucleotide sequence ID" value="NZ_WTYM01000062.1"/>
</dbReference>
<evidence type="ECO:0000313" key="3">
    <source>
        <dbReference type="EMBL" id="MXO61334.1"/>
    </source>
</evidence>
<dbReference type="SUPFAM" id="SSF47616">
    <property type="entry name" value="GST C-terminal domain-like"/>
    <property type="match status" value="1"/>
</dbReference>
<sequence length="212" mass="23623">MLTIHHLGLSQSDRIIWLCEEIGVPYRLDKHDRDPVTGGGPESYKALSVFGTAPVITDGNLVLGESAAIIEYVINTYGDGRLTVAPGSPDYASYLFWFHFANGSLMPAMMFDFGMHRAGLQESELAARLGQRTNRAFRLVEQRLGEATYFAGTEFTAADIMMLFPLTMMRKFTPRDISNCPNLQRYLANIVQRPAYRRTLEVGDPGLAPLIT</sequence>
<dbReference type="Pfam" id="PF13409">
    <property type="entry name" value="GST_N_2"/>
    <property type="match status" value="1"/>
</dbReference>
<reference evidence="3 4" key="1">
    <citation type="submission" date="2019-12" db="EMBL/GenBank/DDBJ databases">
        <title>Genomic-based taxomic classification of the family Erythrobacteraceae.</title>
        <authorList>
            <person name="Xu L."/>
        </authorList>
    </citation>
    <scope>NUCLEOTIDE SEQUENCE [LARGE SCALE GENOMIC DNA]</scope>
    <source>
        <strain evidence="3 4">MCCC 1K01500</strain>
    </source>
</reference>
<evidence type="ECO:0000313" key="4">
    <source>
        <dbReference type="Proteomes" id="UP000433652"/>
    </source>
</evidence>
<feature type="domain" description="GST N-terminal" evidence="1">
    <location>
        <begin position="1"/>
        <end position="81"/>
    </location>
</feature>
<dbReference type="InterPro" id="IPR036249">
    <property type="entry name" value="Thioredoxin-like_sf"/>
</dbReference>
<accession>A0A6I4SZ55</accession>
<dbReference type="SFLD" id="SFLDG00358">
    <property type="entry name" value="Main_(cytGST)"/>
    <property type="match status" value="1"/>
</dbReference>